<dbReference type="AlphaFoldDB" id="A0A9X2KHT7"/>
<accession>A0A9X2KHT7</accession>
<feature type="DNA-binding region" description="H-T-H motif" evidence="4">
    <location>
        <begin position="33"/>
        <end position="52"/>
    </location>
</feature>
<dbReference type="EMBL" id="JANAFB010000006">
    <property type="protein sequence ID" value="MCP3425139.1"/>
    <property type="molecule type" value="Genomic_DNA"/>
</dbReference>
<reference evidence="6" key="1">
    <citation type="submission" date="2022-06" db="EMBL/GenBank/DDBJ databases">
        <title>Rothia sp. isolated from sandalwood seedling.</title>
        <authorList>
            <person name="Tuikhar N."/>
            <person name="Kirdat K."/>
            <person name="Thorat V."/>
            <person name="Swetha P."/>
            <person name="Padma S."/>
            <person name="Sundararaj R."/>
            <person name="Yadav A."/>
        </authorList>
    </citation>
    <scope>NUCLEOTIDE SEQUENCE</scope>
    <source>
        <strain evidence="6">AR01</strain>
    </source>
</reference>
<dbReference type="GO" id="GO:0000976">
    <property type="term" value="F:transcription cis-regulatory region binding"/>
    <property type="evidence" value="ECO:0007669"/>
    <property type="project" value="TreeGrafter"/>
</dbReference>
<dbReference type="RefSeq" id="WP_254165181.1">
    <property type="nucleotide sequence ID" value="NZ_JANAFB010000006.1"/>
</dbReference>
<evidence type="ECO:0000256" key="2">
    <source>
        <dbReference type="ARBA" id="ARBA00023125"/>
    </source>
</evidence>
<keyword evidence="7" id="KW-1185">Reference proteome</keyword>
<gene>
    <name evidence="6" type="ORF">NBM05_03630</name>
</gene>
<dbReference type="PROSITE" id="PS01081">
    <property type="entry name" value="HTH_TETR_1"/>
    <property type="match status" value="1"/>
</dbReference>
<dbReference type="InterPro" id="IPR009057">
    <property type="entry name" value="Homeodomain-like_sf"/>
</dbReference>
<dbReference type="PANTHER" id="PTHR30055:SF234">
    <property type="entry name" value="HTH-TYPE TRANSCRIPTIONAL REGULATOR BETI"/>
    <property type="match status" value="1"/>
</dbReference>
<feature type="domain" description="HTH tetR-type" evidence="5">
    <location>
        <begin position="10"/>
        <end position="70"/>
    </location>
</feature>
<proteinExistence type="predicted"/>
<dbReference type="FunFam" id="1.10.10.60:FF:000141">
    <property type="entry name" value="TetR family transcriptional regulator"/>
    <property type="match status" value="1"/>
</dbReference>
<dbReference type="PROSITE" id="PS50977">
    <property type="entry name" value="HTH_TETR_2"/>
    <property type="match status" value="1"/>
</dbReference>
<keyword evidence="3" id="KW-0804">Transcription</keyword>
<dbReference type="PANTHER" id="PTHR30055">
    <property type="entry name" value="HTH-TYPE TRANSCRIPTIONAL REGULATOR RUTR"/>
    <property type="match status" value="1"/>
</dbReference>
<evidence type="ECO:0000256" key="1">
    <source>
        <dbReference type="ARBA" id="ARBA00023015"/>
    </source>
</evidence>
<evidence type="ECO:0000313" key="6">
    <source>
        <dbReference type="EMBL" id="MCP3425139.1"/>
    </source>
</evidence>
<dbReference type="GO" id="GO:0003700">
    <property type="term" value="F:DNA-binding transcription factor activity"/>
    <property type="evidence" value="ECO:0007669"/>
    <property type="project" value="TreeGrafter"/>
</dbReference>
<sequence>MGRRSTVNKQQVTRGIVEAASRCFAESGYAQVTVDDIAHEAKISKPMLYRYFDSKSELYEDVLHAHGREFMGRLDVILDRFSTLDQSEVVRELPILAVFVTYAKDSDDGYQLLFESEAIYDPEFSEIVQDFIRSVRTKLMSLPYRCFSEGVTDEVRHAESQVILGSTINIARRISRARGGGAEGAVSLAAAVA</sequence>
<name>A0A9X2KHT7_9MICC</name>
<dbReference type="InterPro" id="IPR050109">
    <property type="entry name" value="HTH-type_TetR-like_transc_reg"/>
</dbReference>
<protein>
    <submittedName>
        <fullName evidence="6">TetR/AcrR family transcriptional regulator</fullName>
    </submittedName>
</protein>
<dbReference type="GO" id="GO:0045892">
    <property type="term" value="P:negative regulation of DNA-templated transcription"/>
    <property type="evidence" value="ECO:0007669"/>
    <property type="project" value="UniProtKB-ARBA"/>
</dbReference>
<evidence type="ECO:0000256" key="4">
    <source>
        <dbReference type="PROSITE-ProRule" id="PRU00335"/>
    </source>
</evidence>
<dbReference type="Proteomes" id="UP001139502">
    <property type="component" value="Unassembled WGS sequence"/>
</dbReference>
<dbReference type="PRINTS" id="PR00455">
    <property type="entry name" value="HTHTETR"/>
</dbReference>
<keyword evidence="1" id="KW-0805">Transcription regulation</keyword>
<dbReference type="Pfam" id="PF00440">
    <property type="entry name" value="TetR_N"/>
    <property type="match status" value="1"/>
</dbReference>
<comment type="caution">
    <text evidence="6">The sequence shown here is derived from an EMBL/GenBank/DDBJ whole genome shotgun (WGS) entry which is preliminary data.</text>
</comment>
<dbReference type="InterPro" id="IPR023772">
    <property type="entry name" value="DNA-bd_HTH_TetR-type_CS"/>
</dbReference>
<evidence type="ECO:0000256" key="3">
    <source>
        <dbReference type="ARBA" id="ARBA00023163"/>
    </source>
</evidence>
<evidence type="ECO:0000313" key="7">
    <source>
        <dbReference type="Proteomes" id="UP001139502"/>
    </source>
</evidence>
<organism evidence="6 7">
    <name type="scientific">Rothia santali</name>
    <dbReference type="NCBI Taxonomy" id="2949643"/>
    <lineage>
        <taxon>Bacteria</taxon>
        <taxon>Bacillati</taxon>
        <taxon>Actinomycetota</taxon>
        <taxon>Actinomycetes</taxon>
        <taxon>Micrococcales</taxon>
        <taxon>Micrococcaceae</taxon>
        <taxon>Rothia</taxon>
    </lineage>
</organism>
<keyword evidence="2 4" id="KW-0238">DNA-binding</keyword>
<dbReference type="Gene3D" id="1.10.357.10">
    <property type="entry name" value="Tetracycline Repressor, domain 2"/>
    <property type="match status" value="1"/>
</dbReference>
<dbReference type="InterPro" id="IPR001647">
    <property type="entry name" value="HTH_TetR"/>
</dbReference>
<evidence type="ECO:0000259" key="5">
    <source>
        <dbReference type="PROSITE" id="PS50977"/>
    </source>
</evidence>
<dbReference type="SUPFAM" id="SSF46689">
    <property type="entry name" value="Homeodomain-like"/>
    <property type="match status" value="1"/>
</dbReference>